<gene>
    <name evidence="2" type="ORF">chiPu_0032168</name>
</gene>
<feature type="non-terminal residue" evidence="2">
    <location>
        <position position="165"/>
    </location>
</feature>
<dbReference type="Proteomes" id="UP000287033">
    <property type="component" value="Unassembled WGS sequence"/>
</dbReference>
<feature type="non-terminal residue" evidence="2">
    <location>
        <position position="1"/>
    </location>
</feature>
<evidence type="ECO:0000313" key="3">
    <source>
        <dbReference type="Proteomes" id="UP000287033"/>
    </source>
</evidence>
<evidence type="ECO:0000313" key="2">
    <source>
        <dbReference type="EMBL" id="GCC47717.1"/>
    </source>
</evidence>
<organism evidence="2 3">
    <name type="scientific">Chiloscyllium punctatum</name>
    <name type="common">Brownbanded bambooshark</name>
    <name type="synonym">Hemiscyllium punctatum</name>
    <dbReference type="NCBI Taxonomy" id="137246"/>
    <lineage>
        <taxon>Eukaryota</taxon>
        <taxon>Metazoa</taxon>
        <taxon>Chordata</taxon>
        <taxon>Craniata</taxon>
        <taxon>Vertebrata</taxon>
        <taxon>Chondrichthyes</taxon>
        <taxon>Elasmobranchii</taxon>
        <taxon>Galeomorphii</taxon>
        <taxon>Galeoidea</taxon>
        <taxon>Orectolobiformes</taxon>
        <taxon>Hemiscylliidae</taxon>
        <taxon>Chiloscyllium</taxon>
    </lineage>
</organism>
<accession>A0A401TYK0</accession>
<dbReference type="AlphaFoldDB" id="A0A401TYK0"/>
<feature type="transmembrane region" description="Helical" evidence="1">
    <location>
        <begin position="36"/>
        <end position="56"/>
    </location>
</feature>
<evidence type="ECO:0000256" key="1">
    <source>
        <dbReference type="SAM" id="Phobius"/>
    </source>
</evidence>
<keyword evidence="1" id="KW-0472">Membrane</keyword>
<dbReference type="EMBL" id="BEZZ01229256">
    <property type="protein sequence ID" value="GCC47717.1"/>
    <property type="molecule type" value="Genomic_DNA"/>
</dbReference>
<dbReference type="CDD" id="cd21471">
    <property type="entry name" value="CrtC-like"/>
    <property type="match status" value="1"/>
</dbReference>
<keyword evidence="1" id="KW-1133">Transmembrane helix</keyword>
<sequence>VGPICSSQPDRGPDFSRVVPPNGYAWWYIDALSDDGHNGITIIAFIGNVFSPYYAFARRKRPADPINHCAINVAIYRSGGNRWAMTERPREAVSRTIDTFAVGPSNLSWNGSSLTINVDEISVPIPGRLRGTIRLVPMAVTPQVFLLNPAGRHQWWPIAPFARVQ</sequence>
<comment type="caution">
    <text evidence="2">The sequence shown here is derived from an EMBL/GenBank/DDBJ whole genome shotgun (WGS) entry which is preliminary data.</text>
</comment>
<dbReference type="STRING" id="137246.A0A401TYK0"/>
<proteinExistence type="predicted"/>
<dbReference type="SUPFAM" id="SSF159245">
    <property type="entry name" value="AttH-like"/>
    <property type="match status" value="1"/>
</dbReference>
<keyword evidence="1" id="KW-0812">Transmembrane</keyword>
<protein>
    <submittedName>
        <fullName evidence="2">Uncharacterized protein</fullName>
    </submittedName>
</protein>
<name>A0A401TYK0_CHIPU</name>
<reference evidence="2 3" key="1">
    <citation type="journal article" date="2018" name="Nat. Ecol. Evol.">
        <title>Shark genomes provide insights into elasmobranch evolution and the origin of vertebrates.</title>
        <authorList>
            <person name="Hara Y"/>
            <person name="Yamaguchi K"/>
            <person name="Onimaru K"/>
            <person name="Kadota M"/>
            <person name="Koyanagi M"/>
            <person name="Keeley SD"/>
            <person name="Tatsumi K"/>
            <person name="Tanaka K"/>
            <person name="Motone F"/>
            <person name="Kageyama Y"/>
            <person name="Nozu R"/>
            <person name="Adachi N"/>
            <person name="Nishimura O"/>
            <person name="Nakagawa R"/>
            <person name="Tanegashima C"/>
            <person name="Kiyatake I"/>
            <person name="Matsumoto R"/>
            <person name="Murakumo K"/>
            <person name="Nishida K"/>
            <person name="Terakita A"/>
            <person name="Kuratani S"/>
            <person name="Sato K"/>
            <person name="Hyodo S Kuraku.S."/>
        </authorList>
    </citation>
    <scope>NUCLEOTIDE SEQUENCE [LARGE SCALE GENOMIC DNA]</scope>
</reference>
<keyword evidence="3" id="KW-1185">Reference proteome</keyword>